<comment type="caution">
    <text evidence="3">The sequence shown here is derived from an EMBL/GenBank/DDBJ whole genome shotgun (WGS) entry which is preliminary data.</text>
</comment>
<dbReference type="EMBL" id="JACOGK010000037">
    <property type="protein sequence ID" value="MBC3537696.1"/>
    <property type="molecule type" value="Genomic_DNA"/>
</dbReference>
<dbReference type="InterPro" id="IPR005269">
    <property type="entry name" value="LOG"/>
</dbReference>
<organism evidence="3 4">
    <name type="scientific">Megasphaera hominis</name>
    <dbReference type="NCBI Taxonomy" id="159836"/>
    <lineage>
        <taxon>Bacteria</taxon>
        <taxon>Bacillati</taxon>
        <taxon>Bacillota</taxon>
        <taxon>Negativicutes</taxon>
        <taxon>Veillonellales</taxon>
        <taxon>Veillonellaceae</taxon>
        <taxon>Megasphaera</taxon>
    </lineage>
</organism>
<reference evidence="3 4" key="1">
    <citation type="submission" date="2020-08" db="EMBL/GenBank/DDBJ databases">
        <authorList>
            <person name="Liu C."/>
            <person name="Sun Q."/>
        </authorList>
    </citation>
    <scope>NUCLEOTIDE SEQUENCE [LARGE SCALE GENOMIC DNA]</scope>
    <source>
        <strain evidence="3 4">NSJ-59</strain>
    </source>
</reference>
<dbReference type="Gene3D" id="3.40.50.450">
    <property type="match status" value="1"/>
</dbReference>
<dbReference type="SUPFAM" id="SSF102405">
    <property type="entry name" value="MCP/YpsA-like"/>
    <property type="match status" value="1"/>
</dbReference>
<dbReference type="PANTHER" id="PTHR31223">
    <property type="entry name" value="LOG FAMILY PROTEIN YJL055W"/>
    <property type="match status" value="1"/>
</dbReference>
<sequence>MAVYCGSAVGNDPAYARAAQALGTWLAEAGHTLIYGGGRTGLMGVVADAVLRSGGQAIGIVPEFLISIEGTHRGLTQLEIVQTMAERKARMLSLADACIALPGGPGTLEEISEVISHGRLKQHDKAALIYNVNGYYDPLAAFFDSMIRQAFVRADEEAFVHIVTNLEEIKEVLA</sequence>
<keyword evidence="2" id="KW-0378">Hydrolase</keyword>
<accession>A0ABR6VMN4</accession>
<evidence type="ECO:0000313" key="3">
    <source>
        <dbReference type="EMBL" id="MBC3537696.1"/>
    </source>
</evidence>
<evidence type="ECO:0000256" key="1">
    <source>
        <dbReference type="ARBA" id="ARBA00006763"/>
    </source>
</evidence>
<evidence type="ECO:0000313" key="4">
    <source>
        <dbReference type="Proteomes" id="UP000606870"/>
    </source>
</evidence>
<dbReference type="Pfam" id="PF03641">
    <property type="entry name" value="Lysine_decarbox"/>
    <property type="match status" value="1"/>
</dbReference>
<keyword evidence="2" id="KW-0203">Cytokinin biosynthesis</keyword>
<dbReference type="Proteomes" id="UP000606870">
    <property type="component" value="Unassembled WGS sequence"/>
</dbReference>
<keyword evidence="4" id="KW-1185">Reference proteome</keyword>
<comment type="similarity">
    <text evidence="1 2">Belongs to the LOG family.</text>
</comment>
<proteinExistence type="inferred from homology"/>
<protein>
    <recommendedName>
        <fullName evidence="2">Cytokinin riboside 5'-monophosphate phosphoribohydrolase</fullName>
        <ecNumber evidence="2">3.2.2.n1</ecNumber>
    </recommendedName>
</protein>
<dbReference type="EC" id="3.2.2.n1" evidence="2"/>
<evidence type="ECO:0000256" key="2">
    <source>
        <dbReference type="RuleBase" id="RU363015"/>
    </source>
</evidence>
<dbReference type="InterPro" id="IPR031100">
    <property type="entry name" value="LOG_fam"/>
</dbReference>
<gene>
    <name evidence="3" type="ORF">H8J70_10630</name>
</gene>
<name>A0ABR6VMN4_9FIRM</name>
<dbReference type="NCBIfam" id="TIGR00730">
    <property type="entry name" value="Rossman fold protein, TIGR00730 family"/>
    <property type="match status" value="1"/>
</dbReference>
<dbReference type="PANTHER" id="PTHR31223:SF70">
    <property type="entry name" value="LOG FAMILY PROTEIN YJL055W"/>
    <property type="match status" value="1"/>
</dbReference>